<organism evidence="6 7">
    <name type="scientific">Pseudomonas arsenicoxydans</name>
    <dbReference type="NCBI Taxonomy" id="702115"/>
    <lineage>
        <taxon>Bacteria</taxon>
        <taxon>Pseudomonadati</taxon>
        <taxon>Pseudomonadota</taxon>
        <taxon>Gammaproteobacteria</taxon>
        <taxon>Pseudomonadales</taxon>
        <taxon>Pseudomonadaceae</taxon>
        <taxon>Pseudomonas</taxon>
    </lineage>
</organism>
<dbReference type="Pfam" id="PF04610">
    <property type="entry name" value="TrbL"/>
    <property type="match status" value="1"/>
</dbReference>
<keyword evidence="2 5" id="KW-0812">Transmembrane</keyword>
<feature type="transmembrane region" description="Helical" evidence="5">
    <location>
        <begin position="294"/>
        <end position="316"/>
    </location>
</feature>
<evidence type="ECO:0000256" key="1">
    <source>
        <dbReference type="ARBA" id="ARBA00004141"/>
    </source>
</evidence>
<dbReference type="EMBL" id="RCZE01000024">
    <property type="protein sequence ID" value="TPG65743.1"/>
    <property type="molecule type" value="Genomic_DNA"/>
</dbReference>
<sequence>MSAVLITVLMGLGTLFSLGGLLVLHLHRKQRRLQALELQDAPAQQYTYDPATNLYTLIDAQPKAHVYKVGLLSDKKRQVIALALGMFAVFLSPLLLMPPAEAALSDSMRNVFSGELKTFVTGIMSGSDNPVSNFAWMIFAAFSFILFVIEVIKFIWQGNQTESHMIALCMFFITFMIMGSYDGFTSGIWGIAVGISDGYQEQLVGNTDNFFLSQWMHKTFAAVVVEDLSMWDSLKLLSYMTMWTAAGVLLDAVAYLAAMWADFGYAVGKVVGFVFIPCLLLPATRNLFDGWFKFFTGFGFLLIVLKATMVVAAIAVKAIVGTLGVKYAGAGFAGEPTAVTIGVNELYKLADAAAMLFIAALFVLSSFAFASALAGGLGNISGGLGTAAGLAVKKVLK</sequence>
<evidence type="ECO:0000256" key="2">
    <source>
        <dbReference type="ARBA" id="ARBA00022692"/>
    </source>
</evidence>
<dbReference type="InterPro" id="IPR007688">
    <property type="entry name" value="Conjugal_tfr_TrbL/VirB6"/>
</dbReference>
<dbReference type="AlphaFoldDB" id="A0A502GXQ2"/>
<name>A0A502GXQ2_9PSED</name>
<evidence type="ECO:0008006" key="8">
    <source>
        <dbReference type="Google" id="ProtNLM"/>
    </source>
</evidence>
<feature type="transmembrane region" description="Helical" evidence="5">
    <location>
        <begin position="236"/>
        <end position="258"/>
    </location>
</feature>
<evidence type="ECO:0000256" key="4">
    <source>
        <dbReference type="ARBA" id="ARBA00023136"/>
    </source>
</evidence>
<protein>
    <recommendedName>
        <fullName evidence="8">TrbL/VirB6 plasmid conjugal transfer protein</fullName>
    </recommendedName>
</protein>
<dbReference type="Proteomes" id="UP000317933">
    <property type="component" value="Unassembled WGS sequence"/>
</dbReference>
<feature type="transmembrane region" description="Helical" evidence="5">
    <location>
        <begin position="270"/>
        <end position="288"/>
    </location>
</feature>
<dbReference type="GO" id="GO:0016020">
    <property type="term" value="C:membrane"/>
    <property type="evidence" value="ECO:0007669"/>
    <property type="project" value="UniProtKB-SubCell"/>
</dbReference>
<gene>
    <name evidence="6" type="ORF">EAH78_31220</name>
</gene>
<keyword evidence="4 5" id="KW-0472">Membrane</keyword>
<keyword evidence="3 5" id="KW-1133">Transmembrane helix</keyword>
<dbReference type="RefSeq" id="WP_140672077.1">
    <property type="nucleotide sequence ID" value="NZ_RCZE01000024.1"/>
</dbReference>
<evidence type="ECO:0000313" key="7">
    <source>
        <dbReference type="Proteomes" id="UP000317933"/>
    </source>
</evidence>
<dbReference type="GO" id="GO:0030255">
    <property type="term" value="P:protein secretion by the type IV secretion system"/>
    <property type="evidence" value="ECO:0007669"/>
    <property type="project" value="InterPro"/>
</dbReference>
<evidence type="ECO:0000256" key="5">
    <source>
        <dbReference type="SAM" id="Phobius"/>
    </source>
</evidence>
<feature type="transmembrane region" description="Helical" evidence="5">
    <location>
        <begin position="79"/>
        <end position="100"/>
    </location>
</feature>
<feature type="transmembrane region" description="Helical" evidence="5">
    <location>
        <begin position="354"/>
        <end position="374"/>
    </location>
</feature>
<accession>A0A502GXQ2</accession>
<evidence type="ECO:0000256" key="3">
    <source>
        <dbReference type="ARBA" id="ARBA00022989"/>
    </source>
</evidence>
<reference evidence="6 7" key="1">
    <citation type="journal article" date="2019" name="Environ. Microbiol.">
        <title>Species interactions and distinct microbial communities in high Arctic permafrost affected cryosols are associated with the CH4 and CO2 gas fluxes.</title>
        <authorList>
            <person name="Altshuler I."/>
            <person name="Hamel J."/>
            <person name="Turney S."/>
            <person name="Magnuson E."/>
            <person name="Levesque R."/>
            <person name="Greer C."/>
            <person name="Whyte L.G."/>
        </authorList>
    </citation>
    <scope>NUCLEOTIDE SEQUENCE [LARGE SCALE GENOMIC DNA]</scope>
    <source>
        <strain evidence="6 7">E3</strain>
    </source>
</reference>
<proteinExistence type="predicted"/>
<feature type="transmembrane region" description="Helical" evidence="5">
    <location>
        <begin position="6"/>
        <end position="26"/>
    </location>
</feature>
<evidence type="ECO:0000313" key="6">
    <source>
        <dbReference type="EMBL" id="TPG65743.1"/>
    </source>
</evidence>
<comment type="subcellular location">
    <subcellularLocation>
        <location evidence="1">Membrane</location>
        <topology evidence="1">Multi-pass membrane protein</topology>
    </subcellularLocation>
</comment>
<feature type="transmembrane region" description="Helical" evidence="5">
    <location>
        <begin position="163"/>
        <end position="181"/>
    </location>
</feature>
<comment type="caution">
    <text evidence="6">The sequence shown here is derived from an EMBL/GenBank/DDBJ whole genome shotgun (WGS) entry which is preliminary data.</text>
</comment>
<feature type="transmembrane region" description="Helical" evidence="5">
    <location>
        <begin position="134"/>
        <end position="156"/>
    </location>
</feature>